<feature type="zinc finger region" description="C3H1-type" evidence="6">
    <location>
        <begin position="87"/>
        <end position="114"/>
    </location>
</feature>
<dbReference type="PANTHER" id="PTHR15725">
    <property type="entry name" value="ZN-FINGER, C-X8-C-X5-C-X3-H TYPE-CONTAINING"/>
    <property type="match status" value="1"/>
</dbReference>
<keyword evidence="2" id="KW-0677">Repeat</keyword>
<evidence type="ECO:0000256" key="3">
    <source>
        <dbReference type="ARBA" id="ARBA00022771"/>
    </source>
</evidence>
<keyword evidence="5" id="KW-0238">DNA-binding</keyword>
<dbReference type="EMBL" id="KZ451988">
    <property type="protein sequence ID" value="PKA53841.1"/>
    <property type="molecule type" value="Genomic_DNA"/>
</dbReference>
<dbReference type="STRING" id="1088818.A0A2I0AE64"/>
<keyword evidence="9" id="KW-1185">Reference proteome</keyword>
<proteinExistence type="predicted"/>
<feature type="domain" description="C3H1-type" evidence="7">
    <location>
        <begin position="8"/>
        <end position="37"/>
    </location>
</feature>
<feature type="zinc finger region" description="C3H1-type" evidence="6">
    <location>
        <begin position="8"/>
        <end position="37"/>
    </location>
</feature>
<sequence length="613" mass="70246">MGSTEEQQKRNTDCVYFLASPLTCKKGSECEYRHSHTARLNPSDCWYWLNGSCCNPSCAFRHPPVEGLNGMKTVPLKMHSQSVVPTSKSSVPCYFFFNAICNKGEQCSFLHGYFPDQKIMKAVSEVSDSHLPENKISASSDTGPASVELPADPPAVNLHLFKQNFLEEVLKQSAPVNVLEERSQSAEYMVPDHEEPTDNSHNALDLVDQSGQLSPYQSSEELMKVHVEPELDERWESSPGFDVLVDDGSEQLAYDDDGAEYVPAHNGESDLLHSQLLDYGFEGRADYDHLRYHDEGYLYGPSHYDNYDHIEDGYLDDFSHQGSFPNEERIFENGFDQKMKVMGRISSDQNVRDDGWDLRDHLRKHKRMNVHRFPLNSRKRRVSHARGTSQEKPMRCGTIFPNYCRLASEVGKSVVPSLQGDIESTIDDHHRQDQTGYTEVSRFKRARLRERERRRRRWNSPSTSCDRHQSTNMKFLRSLEVHHDGFVGPKTLAEIKEEKRRDKTGGKISRDFLQYQKRQETIDFEGPKPLEELLKGKRRSENANAGMSAGKECFKVSSMVEKRVDDANMSVVEDQDRIYMAFYETDDKYVEVDGSDGVDDDTFQKKVAHMLSN</sequence>
<keyword evidence="1 6" id="KW-0479">Metal-binding</keyword>
<evidence type="ECO:0000256" key="4">
    <source>
        <dbReference type="ARBA" id="ARBA00022833"/>
    </source>
</evidence>
<dbReference type="FunFam" id="4.10.1000.10:FF:000021">
    <property type="entry name" value="Zinc finger CCCH domain-containing protein 17"/>
    <property type="match status" value="1"/>
</dbReference>
<dbReference type="Pfam" id="PF15663">
    <property type="entry name" value="zf-CCCH_3"/>
    <property type="match status" value="1"/>
</dbReference>
<dbReference type="SMART" id="SM00356">
    <property type="entry name" value="ZnF_C3H1"/>
    <property type="match status" value="3"/>
</dbReference>
<name>A0A2I0AE64_9ASPA</name>
<evidence type="ECO:0000256" key="6">
    <source>
        <dbReference type="PROSITE-ProRule" id="PRU00723"/>
    </source>
</evidence>
<feature type="domain" description="C3H1-type" evidence="7">
    <location>
        <begin position="39"/>
        <end position="65"/>
    </location>
</feature>
<dbReference type="InterPro" id="IPR000571">
    <property type="entry name" value="Znf_CCCH"/>
</dbReference>
<organism evidence="8 9">
    <name type="scientific">Apostasia shenzhenica</name>
    <dbReference type="NCBI Taxonomy" id="1088818"/>
    <lineage>
        <taxon>Eukaryota</taxon>
        <taxon>Viridiplantae</taxon>
        <taxon>Streptophyta</taxon>
        <taxon>Embryophyta</taxon>
        <taxon>Tracheophyta</taxon>
        <taxon>Spermatophyta</taxon>
        <taxon>Magnoliopsida</taxon>
        <taxon>Liliopsida</taxon>
        <taxon>Asparagales</taxon>
        <taxon>Orchidaceae</taxon>
        <taxon>Apostasioideae</taxon>
        <taxon>Apostasia</taxon>
    </lineage>
</organism>
<dbReference type="Proteomes" id="UP000236161">
    <property type="component" value="Unassembled WGS sequence"/>
</dbReference>
<evidence type="ECO:0000256" key="5">
    <source>
        <dbReference type="ARBA" id="ARBA00023125"/>
    </source>
</evidence>
<protein>
    <submittedName>
        <fullName evidence="8">Zinc finger CCCH domain-containing protein 19</fullName>
    </submittedName>
</protein>
<evidence type="ECO:0000259" key="7">
    <source>
        <dbReference type="PROSITE" id="PS50103"/>
    </source>
</evidence>
<dbReference type="Gene3D" id="4.10.1000.10">
    <property type="entry name" value="Zinc finger, CCCH-type"/>
    <property type="match status" value="1"/>
</dbReference>
<dbReference type="GO" id="GO:0003729">
    <property type="term" value="F:mRNA binding"/>
    <property type="evidence" value="ECO:0007669"/>
    <property type="project" value="TreeGrafter"/>
</dbReference>
<reference evidence="8 9" key="1">
    <citation type="journal article" date="2017" name="Nature">
        <title>The Apostasia genome and the evolution of orchids.</title>
        <authorList>
            <person name="Zhang G.Q."/>
            <person name="Liu K.W."/>
            <person name="Li Z."/>
            <person name="Lohaus R."/>
            <person name="Hsiao Y.Y."/>
            <person name="Niu S.C."/>
            <person name="Wang J.Y."/>
            <person name="Lin Y.C."/>
            <person name="Xu Q."/>
            <person name="Chen L.J."/>
            <person name="Yoshida K."/>
            <person name="Fujiwara S."/>
            <person name="Wang Z.W."/>
            <person name="Zhang Y.Q."/>
            <person name="Mitsuda N."/>
            <person name="Wang M."/>
            <person name="Liu G.H."/>
            <person name="Pecoraro L."/>
            <person name="Huang H.X."/>
            <person name="Xiao X.J."/>
            <person name="Lin M."/>
            <person name="Wu X.Y."/>
            <person name="Wu W.L."/>
            <person name="Chen Y.Y."/>
            <person name="Chang S.B."/>
            <person name="Sakamoto S."/>
            <person name="Ohme-Takagi M."/>
            <person name="Yagi M."/>
            <person name="Zeng S.J."/>
            <person name="Shen C.Y."/>
            <person name="Yeh C.M."/>
            <person name="Luo Y.B."/>
            <person name="Tsai W.C."/>
            <person name="Van de Peer Y."/>
            <person name="Liu Z.J."/>
        </authorList>
    </citation>
    <scope>NUCLEOTIDE SEQUENCE [LARGE SCALE GENOMIC DNA]</scope>
    <source>
        <strain evidence="9">cv. Shenzhen</strain>
        <tissue evidence="8">Stem</tissue>
    </source>
</reference>
<evidence type="ECO:0000256" key="2">
    <source>
        <dbReference type="ARBA" id="ARBA00022737"/>
    </source>
</evidence>
<dbReference type="InterPro" id="IPR041686">
    <property type="entry name" value="Znf-CCCH_3"/>
</dbReference>
<feature type="domain" description="C3H1-type" evidence="7">
    <location>
        <begin position="87"/>
        <end position="114"/>
    </location>
</feature>
<evidence type="ECO:0000313" key="9">
    <source>
        <dbReference type="Proteomes" id="UP000236161"/>
    </source>
</evidence>
<keyword evidence="3 6" id="KW-0863">Zinc-finger</keyword>
<dbReference type="OrthoDB" id="5395350at2759"/>
<dbReference type="AlphaFoldDB" id="A0A2I0AE64"/>
<evidence type="ECO:0000256" key="1">
    <source>
        <dbReference type="ARBA" id="ARBA00022723"/>
    </source>
</evidence>
<dbReference type="PROSITE" id="PS50103">
    <property type="entry name" value="ZF_C3H1"/>
    <property type="match status" value="3"/>
</dbReference>
<feature type="zinc finger region" description="C3H1-type" evidence="6">
    <location>
        <begin position="39"/>
        <end position="65"/>
    </location>
</feature>
<keyword evidence="4 6" id="KW-0862">Zinc</keyword>
<gene>
    <name evidence="8" type="ORF">AXF42_Ash011321</name>
</gene>
<dbReference type="GO" id="GO:0003677">
    <property type="term" value="F:DNA binding"/>
    <property type="evidence" value="ECO:0007669"/>
    <property type="project" value="UniProtKB-KW"/>
</dbReference>
<dbReference type="Gene3D" id="2.30.30.1190">
    <property type="match status" value="1"/>
</dbReference>
<evidence type="ECO:0000313" key="8">
    <source>
        <dbReference type="EMBL" id="PKA53841.1"/>
    </source>
</evidence>
<dbReference type="GO" id="GO:0008270">
    <property type="term" value="F:zinc ion binding"/>
    <property type="evidence" value="ECO:0007669"/>
    <property type="project" value="UniProtKB-KW"/>
</dbReference>
<dbReference type="PANTHER" id="PTHR15725:SF0">
    <property type="entry name" value="ZINC FINGER CCCH DOMAIN-CONTAINING PROTEIN 32-LIKE"/>
    <property type="match status" value="1"/>
</dbReference>
<accession>A0A2I0AE64</accession>